<sequence length="362" mass="38992">MAQGLSQQRESCSWGMPVGGIFSLGVFVGVVASIMVANLMWLVSHRTVCAKLRSHGSEKKDLACKVPDGQLEPQVKATGPSFTILRGCDASPPHVPLEEFSSCSGSDGGREMPDITEHLQTVMVEEVGLRAKEKAAEPIVMSMFFEEVLPSSMDKESQRPATIKTRILHKKHKVQEADLAQDGNNMDPVTLLSLGSKFLFMIDIRRDKNGIGGFPFAAVDHVVLVLQDGLPQMLRLVTLSSSGSGSSRGSAGSCWHRVAALWDPAQHGSQSLAKVTPDGAAVALDVTVVFRVFGASGGLSYVKKTLNVRMRDGGQAKPSDAQYFRHSLGSRLPDWAEMYVKGTTVVMHASENSTGLIVDQTN</sequence>
<evidence type="ECO:0000313" key="2">
    <source>
        <dbReference type="EMBL" id="CAD7696359.1"/>
    </source>
</evidence>
<reference evidence="2" key="1">
    <citation type="submission" date="2020-12" db="EMBL/GenBank/DDBJ databases">
        <authorList>
            <person name="Iha C."/>
        </authorList>
    </citation>
    <scope>NUCLEOTIDE SEQUENCE</scope>
</reference>
<organism evidence="2 3">
    <name type="scientific">Ostreobium quekettii</name>
    <dbReference type="NCBI Taxonomy" id="121088"/>
    <lineage>
        <taxon>Eukaryota</taxon>
        <taxon>Viridiplantae</taxon>
        <taxon>Chlorophyta</taxon>
        <taxon>core chlorophytes</taxon>
        <taxon>Ulvophyceae</taxon>
        <taxon>TCBD clade</taxon>
        <taxon>Bryopsidales</taxon>
        <taxon>Ostreobineae</taxon>
        <taxon>Ostreobiaceae</taxon>
        <taxon>Ostreobium</taxon>
    </lineage>
</organism>
<dbReference type="EMBL" id="CAJHUC010000465">
    <property type="protein sequence ID" value="CAD7696359.1"/>
    <property type="molecule type" value="Genomic_DNA"/>
</dbReference>
<comment type="caution">
    <text evidence="2">The sequence shown here is derived from an EMBL/GenBank/DDBJ whole genome shotgun (WGS) entry which is preliminary data.</text>
</comment>
<gene>
    <name evidence="2" type="ORF">OSTQU699_LOCUS1720</name>
</gene>
<proteinExistence type="predicted"/>
<accession>A0A8S1IYV3</accession>
<keyword evidence="1" id="KW-1133">Transmembrane helix</keyword>
<name>A0A8S1IYV3_9CHLO</name>
<evidence type="ECO:0000313" key="3">
    <source>
        <dbReference type="Proteomes" id="UP000708148"/>
    </source>
</evidence>
<dbReference type="AlphaFoldDB" id="A0A8S1IYV3"/>
<keyword evidence="3" id="KW-1185">Reference proteome</keyword>
<keyword evidence="1" id="KW-0812">Transmembrane</keyword>
<feature type="transmembrane region" description="Helical" evidence="1">
    <location>
        <begin position="20"/>
        <end position="43"/>
    </location>
</feature>
<keyword evidence="1" id="KW-0472">Membrane</keyword>
<evidence type="ECO:0000256" key="1">
    <source>
        <dbReference type="SAM" id="Phobius"/>
    </source>
</evidence>
<dbReference type="Proteomes" id="UP000708148">
    <property type="component" value="Unassembled WGS sequence"/>
</dbReference>
<protein>
    <submittedName>
        <fullName evidence="2">Uncharacterized protein</fullName>
    </submittedName>
</protein>